<evidence type="ECO:0000256" key="1">
    <source>
        <dbReference type="SAM" id="MobiDB-lite"/>
    </source>
</evidence>
<dbReference type="Proteomes" id="UP001500466">
    <property type="component" value="Unassembled WGS sequence"/>
</dbReference>
<feature type="compositionally biased region" description="Basic and acidic residues" evidence="1">
    <location>
        <begin position="474"/>
        <end position="489"/>
    </location>
</feature>
<evidence type="ECO:0000313" key="3">
    <source>
        <dbReference type="Proteomes" id="UP001500466"/>
    </source>
</evidence>
<feature type="compositionally biased region" description="Basic and acidic residues" evidence="1">
    <location>
        <begin position="381"/>
        <end position="419"/>
    </location>
</feature>
<feature type="compositionally biased region" description="Basic and acidic residues" evidence="1">
    <location>
        <begin position="223"/>
        <end position="246"/>
    </location>
</feature>
<proteinExistence type="predicted"/>
<feature type="compositionally biased region" description="Basic and acidic residues" evidence="1">
    <location>
        <begin position="253"/>
        <end position="266"/>
    </location>
</feature>
<feature type="compositionally biased region" description="Basic residues" evidence="1">
    <location>
        <begin position="349"/>
        <end position="367"/>
    </location>
</feature>
<reference evidence="3" key="1">
    <citation type="journal article" date="2019" name="Int. J. Syst. Evol. Microbiol.">
        <title>The Global Catalogue of Microorganisms (GCM) 10K type strain sequencing project: providing services to taxonomists for standard genome sequencing and annotation.</title>
        <authorList>
            <consortium name="The Broad Institute Genomics Platform"/>
            <consortium name="The Broad Institute Genome Sequencing Center for Infectious Disease"/>
            <person name="Wu L."/>
            <person name="Ma J."/>
        </authorList>
    </citation>
    <scope>NUCLEOTIDE SEQUENCE [LARGE SCALE GENOMIC DNA]</scope>
    <source>
        <strain evidence="3">JCM 17986</strain>
    </source>
</reference>
<dbReference type="EMBL" id="BAABHS010000021">
    <property type="protein sequence ID" value="GAA4979583.1"/>
    <property type="molecule type" value="Genomic_DNA"/>
</dbReference>
<feature type="compositionally biased region" description="Basic and acidic residues" evidence="1">
    <location>
        <begin position="633"/>
        <end position="650"/>
    </location>
</feature>
<keyword evidence="3" id="KW-1185">Reference proteome</keyword>
<feature type="compositionally biased region" description="Basic and acidic residues" evidence="1">
    <location>
        <begin position="448"/>
        <end position="465"/>
    </location>
</feature>
<feature type="region of interest" description="Disordered" evidence="1">
    <location>
        <begin position="545"/>
        <end position="736"/>
    </location>
</feature>
<feature type="compositionally biased region" description="Gly residues" evidence="1">
    <location>
        <begin position="579"/>
        <end position="592"/>
    </location>
</feature>
<name>A0ABP9HV63_9ACTN</name>
<protein>
    <submittedName>
        <fullName evidence="2">Uncharacterized protein</fullName>
    </submittedName>
</protein>
<sequence length="736" mass="80294">MPVRVPASRRHQRNARTQTEDQGRVLVCRPVVRHLEHVDAQAGGLGTQQALGVRFDVAGEQHPHAGHLGEHHQARVVRHRSGQPAHPGRVVRGEDAEPDPVADDAFLAVLGGQQRDTLGRRPAAHAGDLACRFGHRCGRHRTDRAVPQHTGQALDVIGVVVAEDRQRDAADAEFAQAAVDRPRIRTGVHHHRGPRTRVEDERVALADVAHRQMPAGRRPTGQRPDHRRGPEQHHHEEARHRDEAQRPPRRHPRQGDQRERRDREGDAPAETARPADRRAGHARTGARHRGNPRDRPRRHVREQGGSARPHRRHEQHQEPEHGRRDDRELGQQIARHGDQADPVGERHHDRPAHRLRGTRHRDGRRHLDRPAAPHQRPCPVGREEQQRTRGEHRQHEAEAARESGIDEQQDERRPGECRRTVPAPPGEQRRQGDQSHDRGAQHAGIGTGEHDEGEHRPRAEQRESAATDAGVAEGEQRGAEQDRDVRAGDGGEVGEFGGFEIVEEVGWDRPGVPDHQAGEQSAGGRREPGARGAEAFAQVTGPALVGAGVGEDPRLGGADEQERGVGAAVAGGHQPPGDFGPGGGQEAGPGGRGRGEDAEGRAGMCAARRAGPHGDFVGADPHPHGSPAPRVAPDFRGDGRRVVGHREPDRGGTALRGQPGHRSGTFAGREQSGGTAARRQAHQDHGRRGPHRSAPASGEHRGAEQACPDDEPDGSGRRVDRHPRRGPGGERARHQP</sequence>
<feature type="region of interest" description="Disordered" evidence="1">
    <location>
        <begin position="78"/>
        <end position="98"/>
    </location>
</feature>
<feature type="compositionally biased region" description="Basic and acidic residues" evidence="1">
    <location>
        <begin position="315"/>
        <end position="348"/>
    </location>
</feature>
<gene>
    <name evidence="2" type="ORF">GCM10023205_55280</name>
</gene>
<organism evidence="2 3">
    <name type="scientific">Yinghuangia aomiensis</name>
    <dbReference type="NCBI Taxonomy" id="676205"/>
    <lineage>
        <taxon>Bacteria</taxon>
        <taxon>Bacillati</taxon>
        <taxon>Actinomycetota</taxon>
        <taxon>Actinomycetes</taxon>
        <taxon>Kitasatosporales</taxon>
        <taxon>Streptomycetaceae</taxon>
        <taxon>Yinghuangia</taxon>
    </lineage>
</organism>
<feature type="compositionally biased region" description="Basic and acidic residues" evidence="1">
    <location>
        <begin position="427"/>
        <end position="440"/>
    </location>
</feature>
<feature type="region of interest" description="Disordered" evidence="1">
    <location>
        <begin position="207"/>
        <end position="532"/>
    </location>
</feature>
<evidence type="ECO:0000313" key="2">
    <source>
        <dbReference type="EMBL" id="GAA4979583.1"/>
    </source>
</evidence>
<comment type="caution">
    <text evidence="2">The sequence shown here is derived from an EMBL/GenBank/DDBJ whole genome shotgun (WGS) entry which is preliminary data.</text>
</comment>
<feature type="compositionally biased region" description="Basic residues" evidence="1">
    <location>
        <begin position="280"/>
        <end position="300"/>
    </location>
</feature>
<accession>A0ABP9HV63</accession>
<feature type="region of interest" description="Disordered" evidence="1">
    <location>
        <begin position="1"/>
        <end position="21"/>
    </location>
</feature>
<feature type="compositionally biased region" description="Basic and acidic residues" evidence="1">
    <location>
        <begin position="727"/>
        <end position="736"/>
    </location>
</feature>